<reference evidence="1 2" key="1">
    <citation type="journal article" date="2024" name="bioRxiv">
        <title>A reference genome for Trichogramma kaykai: A tiny desert-dwelling parasitoid wasp with competing sex-ratio distorters.</title>
        <authorList>
            <person name="Culotta J."/>
            <person name="Lindsey A.R."/>
        </authorList>
    </citation>
    <scope>NUCLEOTIDE SEQUENCE [LARGE SCALE GENOMIC DNA]</scope>
    <source>
        <strain evidence="1 2">KSX58</strain>
    </source>
</reference>
<dbReference type="Proteomes" id="UP001627154">
    <property type="component" value="Unassembled WGS sequence"/>
</dbReference>
<name>A0ABD2XPA3_9HYME</name>
<sequence length="226" mass="25964">MNYAFNEMYFFALDNYNKSFGYIAGTLYPPRHYELWEKFITIIQDMSNVLSVDEKQFNSETREWLNNVAQGKPPNGTLSVAMMKRVHSDVPSTEEIRCTVFRSTNLVANLYGIKTALGSYLEARYPRQWLQEMSIITVGSNDINTYIREVEKLFAERNVLIIKALLRTLLNAIEILPASDAETAKKTYDTYMKYLQSGISTTAISTRILTESGLYQNNPFINSQEN</sequence>
<protein>
    <recommendedName>
        <fullName evidence="3">ERAP1-like C-terminal domain-containing protein</fullName>
    </recommendedName>
</protein>
<comment type="caution">
    <text evidence="1">The sequence shown here is derived from an EMBL/GenBank/DDBJ whole genome shotgun (WGS) entry which is preliminary data.</text>
</comment>
<accession>A0ABD2XPA3</accession>
<evidence type="ECO:0000313" key="2">
    <source>
        <dbReference type="Proteomes" id="UP001627154"/>
    </source>
</evidence>
<evidence type="ECO:0000313" key="1">
    <source>
        <dbReference type="EMBL" id="KAL3406829.1"/>
    </source>
</evidence>
<organism evidence="1 2">
    <name type="scientific">Trichogramma kaykai</name>
    <dbReference type="NCBI Taxonomy" id="54128"/>
    <lineage>
        <taxon>Eukaryota</taxon>
        <taxon>Metazoa</taxon>
        <taxon>Ecdysozoa</taxon>
        <taxon>Arthropoda</taxon>
        <taxon>Hexapoda</taxon>
        <taxon>Insecta</taxon>
        <taxon>Pterygota</taxon>
        <taxon>Neoptera</taxon>
        <taxon>Endopterygota</taxon>
        <taxon>Hymenoptera</taxon>
        <taxon>Apocrita</taxon>
        <taxon>Proctotrupomorpha</taxon>
        <taxon>Chalcidoidea</taxon>
        <taxon>Trichogrammatidae</taxon>
        <taxon>Trichogramma</taxon>
    </lineage>
</organism>
<evidence type="ECO:0008006" key="3">
    <source>
        <dbReference type="Google" id="ProtNLM"/>
    </source>
</evidence>
<dbReference type="AlphaFoldDB" id="A0ABD2XPA3"/>
<gene>
    <name evidence="1" type="ORF">TKK_000953</name>
</gene>
<dbReference type="EMBL" id="JBJJXI010000018">
    <property type="protein sequence ID" value="KAL3406829.1"/>
    <property type="molecule type" value="Genomic_DNA"/>
</dbReference>
<proteinExistence type="predicted"/>
<keyword evidence="2" id="KW-1185">Reference proteome</keyword>